<protein>
    <submittedName>
        <fullName evidence="1">Uncharacterized protein</fullName>
    </submittedName>
</protein>
<comment type="caution">
    <text evidence="1">The sequence shown here is derived from an EMBL/GenBank/DDBJ whole genome shotgun (WGS) entry which is preliminary data.</text>
</comment>
<name>A0A5B0DWH2_9HYPH</name>
<proteinExistence type="predicted"/>
<gene>
    <name evidence="1" type="ORF">FPY71_09975</name>
</gene>
<dbReference type="EMBL" id="VTWH01000002">
    <property type="protein sequence ID" value="KAA0970793.1"/>
    <property type="molecule type" value="Genomic_DNA"/>
</dbReference>
<sequence length="66" mass="7580">MNGLLMEYVPWIWALFATGAWMRSAAKADFLAIENELAQREIGENYVEILNRLKAIDLAVLPRSRE</sequence>
<organism evidence="1 2">
    <name type="scientific">Aureimonas fodinaquatilis</name>
    <dbReference type="NCBI Taxonomy" id="2565783"/>
    <lineage>
        <taxon>Bacteria</taxon>
        <taxon>Pseudomonadati</taxon>
        <taxon>Pseudomonadota</taxon>
        <taxon>Alphaproteobacteria</taxon>
        <taxon>Hyphomicrobiales</taxon>
        <taxon>Aurantimonadaceae</taxon>
        <taxon>Aureimonas</taxon>
    </lineage>
</organism>
<keyword evidence="2" id="KW-1185">Reference proteome</keyword>
<dbReference type="AlphaFoldDB" id="A0A5B0DWH2"/>
<evidence type="ECO:0000313" key="2">
    <source>
        <dbReference type="Proteomes" id="UP000324738"/>
    </source>
</evidence>
<dbReference type="RefSeq" id="WP_149300096.1">
    <property type="nucleotide sequence ID" value="NZ_VTWH01000002.1"/>
</dbReference>
<evidence type="ECO:0000313" key="1">
    <source>
        <dbReference type="EMBL" id="KAA0970793.1"/>
    </source>
</evidence>
<accession>A0A5B0DWH2</accession>
<reference evidence="1 2" key="1">
    <citation type="submission" date="2019-08" db="EMBL/GenBank/DDBJ databases">
        <title>Aureimonas fodiniaquatilis sp. nov., isolated from a coal mine wastewater.</title>
        <authorList>
            <person name="Kim W."/>
        </authorList>
    </citation>
    <scope>NUCLEOTIDE SEQUENCE [LARGE SCALE GENOMIC DNA]</scope>
    <source>
        <strain evidence="1 2">CAU 1482</strain>
    </source>
</reference>
<dbReference type="Proteomes" id="UP000324738">
    <property type="component" value="Unassembled WGS sequence"/>
</dbReference>